<feature type="transmembrane region" description="Helical" evidence="2">
    <location>
        <begin position="12"/>
        <end position="34"/>
    </location>
</feature>
<dbReference type="EMBL" id="JAULSW010000001">
    <property type="protein sequence ID" value="KAK3392767.1"/>
    <property type="molecule type" value="Genomic_DNA"/>
</dbReference>
<evidence type="ECO:0000313" key="3">
    <source>
        <dbReference type="EMBL" id="KAK3392767.1"/>
    </source>
</evidence>
<sequence length="511" mass="55125">MAKSLGNIPWSGIVALFGMALCLVASAVVVRTSYDQPVASWRVQPAVLLAVFSGASSILFTSALDTGITVRFWLSASRETPLAELHYIWDHGRGLGLIAALRSGSKARTVVLLARAACVIEFLAGPFLQRATYQAIRNDVDSETLSVDIASRIPDGWFGDRVNSGGRVYEFRHGLAQLGQWSRKEPIATHDKPGYICNGSCDGSIWGAGFAYDCWTTEEKLDMSTTKTDNSTVFLIVGTVKENTTAHAFLHLRIGYLSYVDGDCMGTITTETCHLTSATVEYPVTVYNSTVSLRTGELSTMRSQNPYWSPGDSPKAVKGTPVGPLSGLRYLVYGSLFDNATKSFEPDLNRTGYVGPGITEDMFYIPSSENPDPSPATCRVKFASPAEYVLSMMHELMFRFALAAGNGTETQVFAVTKTARTLVLQVDPGFLAAGVVFLACGIALVSALMWNWWLLGRPVTLSPLETAAALGKPILEGQPDATLGKILAETRTAGPGTGARKPTRVLRPVPR</sequence>
<dbReference type="PANTHER" id="PTHR37576">
    <property type="entry name" value="DEFECT AT LOW TEMPERATURE PROTEIN 1"/>
    <property type="match status" value="1"/>
</dbReference>
<feature type="transmembrane region" description="Helical" evidence="2">
    <location>
        <begin position="46"/>
        <end position="68"/>
    </location>
</feature>
<keyword evidence="2" id="KW-1133">Transmembrane helix</keyword>
<reference evidence="3" key="1">
    <citation type="journal article" date="2023" name="Mol. Phylogenet. Evol.">
        <title>Genome-scale phylogeny and comparative genomics of the fungal order Sordariales.</title>
        <authorList>
            <person name="Hensen N."/>
            <person name="Bonometti L."/>
            <person name="Westerberg I."/>
            <person name="Brannstrom I.O."/>
            <person name="Guillou S."/>
            <person name="Cros-Aarteil S."/>
            <person name="Calhoun S."/>
            <person name="Haridas S."/>
            <person name="Kuo A."/>
            <person name="Mondo S."/>
            <person name="Pangilinan J."/>
            <person name="Riley R."/>
            <person name="LaButti K."/>
            <person name="Andreopoulos B."/>
            <person name="Lipzen A."/>
            <person name="Chen C."/>
            <person name="Yan M."/>
            <person name="Daum C."/>
            <person name="Ng V."/>
            <person name="Clum A."/>
            <person name="Steindorff A."/>
            <person name="Ohm R.A."/>
            <person name="Martin F."/>
            <person name="Silar P."/>
            <person name="Natvig D.O."/>
            <person name="Lalanne C."/>
            <person name="Gautier V."/>
            <person name="Ament-Velasquez S.L."/>
            <person name="Kruys A."/>
            <person name="Hutchinson M.I."/>
            <person name="Powell A.J."/>
            <person name="Barry K."/>
            <person name="Miller A.N."/>
            <person name="Grigoriev I.V."/>
            <person name="Debuchy R."/>
            <person name="Gladieux P."/>
            <person name="Hiltunen Thoren M."/>
            <person name="Johannesson H."/>
        </authorList>
    </citation>
    <scope>NUCLEOTIDE SEQUENCE</scope>
    <source>
        <strain evidence="3">CBS 232.78</strain>
    </source>
</reference>
<dbReference type="Proteomes" id="UP001285441">
    <property type="component" value="Unassembled WGS sequence"/>
</dbReference>
<dbReference type="Pfam" id="PF11374">
    <property type="entry name" value="DUF3176"/>
    <property type="match status" value="1"/>
</dbReference>
<organism evidence="3 4">
    <name type="scientific">Podospora didyma</name>
    <dbReference type="NCBI Taxonomy" id="330526"/>
    <lineage>
        <taxon>Eukaryota</taxon>
        <taxon>Fungi</taxon>
        <taxon>Dikarya</taxon>
        <taxon>Ascomycota</taxon>
        <taxon>Pezizomycotina</taxon>
        <taxon>Sordariomycetes</taxon>
        <taxon>Sordariomycetidae</taxon>
        <taxon>Sordariales</taxon>
        <taxon>Podosporaceae</taxon>
        <taxon>Podospora</taxon>
    </lineage>
</organism>
<protein>
    <submittedName>
        <fullName evidence="3">Uncharacterized protein</fullName>
    </submittedName>
</protein>
<name>A0AAE0U6J9_9PEZI</name>
<dbReference type="AlphaFoldDB" id="A0AAE0U6J9"/>
<feature type="transmembrane region" description="Helical" evidence="2">
    <location>
        <begin position="430"/>
        <end position="453"/>
    </location>
</feature>
<reference evidence="3" key="2">
    <citation type="submission" date="2023-06" db="EMBL/GenBank/DDBJ databases">
        <authorList>
            <consortium name="Lawrence Berkeley National Laboratory"/>
            <person name="Haridas S."/>
            <person name="Hensen N."/>
            <person name="Bonometti L."/>
            <person name="Westerberg I."/>
            <person name="Brannstrom I.O."/>
            <person name="Guillou S."/>
            <person name="Cros-Aarteil S."/>
            <person name="Calhoun S."/>
            <person name="Kuo A."/>
            <person name="Mondo S."/>
            <person name="Pangilinan J."/>
            <person name="Riley R."/>
            <person name="LaButti K."/>
            <person name="Andreopoulos B."/>
            <person name="Lipzen A."/>
            <person name="Chen C."/>
            <person name="Yanf M."/>
            <person name="Daum C."/>
            <person name="Ng V."/>
            <person name="Clum A."/>
            <person name="Steindorff A."/>
            <person name="Ohm R."/>
            <person name="Martin F."/>
            <person name="Silar P."/>
            <person name="Natvig D."/>
            <person name="Lalanne C."/>
            <person name="Gautier V."/>
            <person name="Ament-velasquez S.L."/>
            <person name="Kruys A."/>
            <person name="Hutchinson M.I."/>
            <person name="Powell A.J."/>
            <person name="Barry K."/>
            <person name="Miller A.N."/>
            <person name="Grigoriev I.V."/>
            <person name="Debuchy R."/>
            <person name="Gladieux P."/>
            <person name="Thoren M.H."/>
            <person name="Johannesson H."/>
        </authorList>
    </citation>
    <scope>NUCLEOTIDE SEQUENCE</scope>
    <source>
        <strain evidence="3">CBS 232.78</strain>
    </source>
</reference>
<evidence type="ECO:0000313" key="4">
    <source>
        <dbReference type="Proteomes" id="UP001285441"/>
    </source>
</evidence>
<comment type="caution">
    <text evidence="3">The sequence shown here is derived from an EMBL/GenBank/DDBJ whole genome shotgun (WGS) entry which is preliminary data.</text>
</comment>
<dbReference type="InterPro" id="IPR021514">
    <property type="entry name" value="DUF3176"/>
</dbReference>
<accession>A0AAE0U6J9</accession>
<gene>
    <name evidence="3" type="ORF">B0H63DRAFT_443067</name>
</gene>
<dbReference type="PANTHER" id="PTHR37576:SF2">
    <property type="entry name" value="DEFECT AT LOW TEMPERATURE PROTEIN 1"/>
    <property type="match status" value="1"/>
</dbReference>
<feature type="region of interest" description="Disordered" evidence="1">
    <location>
        <begin position="492"/>
        <end position="511"/>
    </location>
</feature>
<keyword evidence="4" id="KW-1185">Reference proteome</keyword>
<evidence type="ECO:0000256" key="1">
    <source>
        <dbReference type="SAM" id="MobiDB-lite"/>
    </source>
</evidence>
<evidence type="ECO:0000256" key="2">
    <source>
        <dbReference type="SAM" id="Phobius"/>
    </source>
</evidence>
<proteinExistence type="predicted"/>
<keyword evidence="2" id="KW-0812">Transmembrane</keyword>
<keyword evidence="2" id="KW-0472">Membrane</keyword>